<evidence type="ECO:0008006" key="2">
    <source>
        <dbReference type="Google" id="ProtNLM"/>
    </source>
</evidence>
<name>A0A5K1BQI0_9MAGN</name>
<gene>
    <name evidence="1" type="ORF">NYM_LOCUS15548</name>
</gene>
<sequence>MMHYDINYVPCFVLLDKYGKALAKTGVPHSRLHVITGLHRLLQMKQPSTKMGK</sequence>
<proteinExistence type="predicted"/>
<evidence type="ECO:0000313" key="1">
    <source>
        <dbReference type="EMBL" id="VVW17191.1"/>
    </source>
</evidence>
<organism evidence="1">
    <name type="scientific">Nymphaea colorata</name>
    <name type="common">pocket water lily</name>
    <dbReference type="NCBI Taxonomy" id="210225"/>
    <lineage>
        <taxon>Eukaryota</taxon>
        <taxon>Viridiplantae</taxon>
        <taxon>Streptophyta</taxon>
        <taxon>Embryophyta</taxon>
        <taxon>Tracheophyta</taxon>
        <taxon>Spermatophyta</taxon>
        <taxon>Magnoliopsida</taxon>
        <taxon>Nymphaeales</taxon>
        <taxon>Nymphaeaceae</taxon>
        <taxon>Nymphaea</taxon>
    </lineage>
</organism>
<reference evidence="1" key="1">
    <citation type="submission" date="2019-09" db="EMBL/GenBank/DDBJ databases">
        <authorList>
            <person name="Zhang L."/>
        </authorList>
    </citation>
    <scope>NUCLEOTIDE SEQUENCE</scope>
</reference>
<protein>
    <recommendedName>
        <fullName evidence="2">Thioredoxin-like fold domain-containing protein</fullName>
    </recommendedName>
</protein>
<dbReference type="AlphaFoldDB" id="A0A5K1BQI0"/>
<accession>A0A5K1BQI0</accession>
<dbReference type="EMBL" id="LR721781">
    <property type="protein sequence ID" value="VVW17191.1"/>
    <property type="molecule type" value="Genomic_DNA"/>
</dbReference>